<accession>A0A6C0D6P5</accession>
<organism evidence="2">
    <name type="scientific">viral metagenome</name>
    <dbReference type="NCBI Taxonomy" id="1070528"/>
    <lineage>
        <taxon>unclassified sequences</taxon>
        <taxon>metagenomes</taxon>
        <taxon>organismal metagenomes</taxon>
    </lineage>
</organism>
<feature type="region of interest" description="Disordered" evidence="1">
    <location>
        <begin position="41"/>
        <end position="65"/>
    </location>
</feature>
<name>A0A6C0D6P5_9ZZZZ</name>
<dbReference type="AlphaFoldDB" id="A0A6C0D6P5"/>
<protein>
    <submittedName>
        <fullName evidence="2">Uncharacterized protein</fullName>
    </submittedName>
</protein>
<sequence>MEESKTKQCSTCKKIHEIANFIGVKGNETKTCKLCREQNKKNDANRDKTHRNAVARKNDAKPERKLVKKTWNENNYEKVALKSMNYRQRKIAKVGITEYLKQNAEMAKKWRENNQDKMIQANENKKTDKNQNYNIYKRTANLKQLDFSISFEEYVLLTEKECYYCNMIQQIGFNGIDRKEQTLGYELNNCVSCCKMCNYIKGSLSEQTFLKRITHILSHNNIVCGKFYPNSFSNHKKTSYNGYKSRANKKQIDFEINETEFHNIISNPCYLCGKKNSETHSNGIDRIDNSIGYIISNLQTCCGECNYMKKDYNIDDFMNKLKMIYDNKKMDISIENETCENIIGRSNKKSKIQIAEEREFRKQNQQNKLIDKYNDEEYKKMRALELAKNRE</sequence>
<dbReference type="EMBL" id="MN739540">
    <property type="protein sequence ID" value="QHT11980.1"/>
    <property type="molecule type" value="Genomic_DNA"/>
</dbReference>
<dbReference type="Gene3D" id="3.30.40.220">
    <property type="match status" value="2"/>
</dbReference>
<evidence type="ECO:0000313" key="2">
    <source>
        <dbReference type="EMBL" id="QHT11980.1"/>
    </source>
</evidence>
<proteinExistence type="predicted"/>
<reference evidence="2" key="1">
    <citation type="journal article" date="2020" name="Nature">
        <title>Giant virus diversity and host interactions through global metagenomics.</title>
        <authorList>
            <person name="Schulz F."/>
            <person name="Roux S."/>
            <person name="Paez-Espino D."/>
            <person name="Jungbluth S."/>
            <person name="Walsh D.A."/>
            <person name="Denef V.J."/>
            <person name="McMahon K.D."/>
            <person name="Konstantinidis K.T."/>
            <person name="Eloe-Fadrosh E.A."/>
            <person name="Kyrpides N.C."/>
            <person name="Woyke T."/>
        </authorList>
    </citation>
    <scope>NUCLEOTIDE SEQUENCE</scope>
    <source>
        <strain evidence="2">GVMAG-M-3300023174-124</strain>
    </source>
</reference>
<feature type="compositionally biased region" description="Basic and acidic residues" evidence="1">
    <location>
        <begin position="56"/>
        <end position="65"/>
    </location>
</feature>
<evidence type="ECO:0000256" key="1">
    <source>
        <dbReference type="SAM" id="MobiDB-lite"/>
    </source>
</evidence>